<dbReference type="RefSeq" id="XP_022106753.1">
    <property type="nucleotide sequence ID" value="XM_022251061.1"/>
</dbReference>
<evidence type="ECO:0000256" key="6">
    <source>
        <dbReference type="ARBA" id="ARBA00023136"/>
    </source>
</evidence>
<dbReference type="InterPro" id="IPR050726">
    <property type="entry name" value="mGluR"/>
</dbReference>
<feature type="transmembrane region" description="Helical" evidence="10">
    <location>
        <begin position="550"/>
        <end position="574"/>
    </location>
</feature>
<proteinExistence type="predicted"/>
<comment type="subcellular location">
    <subcellularLocation>
        <location evidence="1">Cell membrane</location>
        <topology evidence="1">Multi-pass membrane protein</topology>
    </subcellularLocation>
</comment>
<keyword evidence="7" id="KW-0675">Receptor</keyword>
<evidence type="ECO:0000256" key="4">
    <source>
        <dbReference type="ARBA" id="ARBA00022989"/>
    </source>
</evidence>
<feature type="transmembrane region" description="Helical" evidence="10">
    <location>
        <begin position="686"/>
        <end position="706"/>
    </location>
</feature>
<dbReference type="KEGG" id="aplc:110987903"/>
<feature type="transmembrane region" description="Helical" evidence="10">
    <location>
        <begin position="745"/>
        <end position="769"/>
    </location>
</feature>
<evidence type="ECO:0000259" key="12">
    <source>
        <dbReference type="PROSITE" id="PS50259"/>
    </source>
</evidence>
<dbReference type="AlphaFoldDB" id="A0A8B7ZMA9"/>
<dbReference type="PRINTS" id="PR01176">
    <property type="entry name" value="GABABRECEPTR"/>
</dbReference>
<keyword evidence="13" id="KW-1185">Reference proteome</keyword>
<evidence type="ECO:0000256" key="7">
    <source>
        <dbReference type="ARBA" id="ARBA00023170"/>
    </source>
</evidence>
<gene>
    <name evidence="14" type="primary">LOC110987903</name>
</gene>
<name>A0A8B7ZMA9_ACAPL</name>
<dbReference type="Pfam" id="PF01094">
    <property type="entry name" value="ANF_receptor"/>
    <property type="match status" value="1"/>
</dbReference>
<evidence type="ECO:0000256" key="5">
    <source>
        <dbReference type="ARBA" id="ARBA00023040"/>
    </source>
</evidence>
<dbReference type="InterPro" id="IPR038550">
    <property type="entry name" value="GPCR_3_9-Cys_sf"/>
</dbReference>
<dbReference type="Gene3D" id="2.10.50.30">
    <property type="entry name" value="GPCR, family 3, nine cysteines domain"/>
    <property type="match status" value="1"/>
</dbReference>
<feature type="transmembrane region" description="Helical" evidence="10">
    <location>
        <begin position="586"/>
        <end position="607"/>
    </location>
</feature>
<keyword evidence="8" id="KW-0325">Glycoprotein</keyword>
<accession>A0A8B7ZMA9</accession>
<evidence type="ECO:0000313" key="13">
    <source>
        <dbReference type="Proteomes" id="UP000694845"/>
    </source>
</evidence>
<reference evidence="14" key="1">
    <citation type="submission" date="2025-08" db="UniProtKB">
        <authorList>
            <consortium name="RefSeq"/>
        </authorList>
    </citation>
    <scope>IDENTIFICATION</scope>
</reference>
<dbReference type="PROSITE" id="PS50259">
    <property type="entry name" value="G_PROTEIN_RECEP_F3_4"/>
    <property type="match status" value="1"/>
</dbReference>
<dbReference type="InterPro" id="IPR000337">
    <property type="entry name" value="GPCR_3"/>
</dbReference>
<feature type="signal peptide" evidence="11">
    <location>
        <begin position="1"/>
        <end position="17"/>
    </location>
</feature>
<evidence type="ECO:0000256" key="3">
    <source>
        <dbReference type="ARBA" id="ARBA00022692"/>
    </source>
</evidence>
<dbReference type="SUPFAM" id="SSF53822">
    <property type="entry name" value="Periplasmic binding protein-like I"/>
    <property type="match status" value="1"/>
</dbReference>
<evidence type="ECO:0000256" key="11">
    <source>
        <dbReference type="SAM" id="SignalP"/>
    </source>
</evidence>
<keyword evidence="3 10" id="KW-0812">Transmembrane</keyword>
<dbReference type="InterPro" id="IPR028082">
    <property type="entry name" value="Peripla_BP_I"/>
</dbReference>
<keyword evidence="11" id="KW-0732">Signal</keyword>
<dbReference type="PANTHER" id="PTHR24060">
    <property type="entry name" value="METABOTROPIC GLUTAMATE RECEPTOR"/>
    <property type="match status" value="1"/>
</dbReference>
<evidence type="ECO:0000256" key="10">
    <source>
        <dbReference type="SAM" id="Phobius"/>
    </source>
</evidence>
<evidence type="ECO:0000256" key="9">
    <source>
        <dbReference type="ARBA" id="ARBA00023224"/>
    </source>
</evidence>
<dbReference type="OrthoDB" id="425344at2759"/>
<evidence type="ECO:0000256" key="1">
    <source>
        <dbReference type="ARBA" id="ARBA00004651"/>
    </source>
</evidence>
<dbReference type="PRINTS" id="PR00248">
    <property type="entry name" value="GPCRMGR"/>
</dbReference>
<sequence>MYRAVFVFLSFVLGALSYVPPPLLVNFTVEGDVALGGMVPFHFGPACRGSLGRTSVEVAETIIFAIRQVNERSDLLPNVTLGFDIRETCYDEDMTLLSVLSLLSGYSHDDPVFEVTGQGRPSPAGNLVGIIGTANSATSLAAAKATNLYDVPMISYSATSDELSDKNRFPYFLRSVPPDRFQAQAIMDILVHYKWIYVGLIYSLDTYGILGTQEVLTLADREGVCVAFSIAVRKHAAPSEIEEIAEKIASHDRARVLVMFGEFKGMYEALQKFHDEYPYERRTLLCSDAFGQDLHQYTFVSMIQSSIKVQLDFQKIPGIQEYFREVSQQSWLGPWFTAFRDNWISAENCSDISACPILFTGTWMPIYKSVYAFAHALDNMLHDLCPEMTIECTALAVRNVTGMDMVPYLRGVVFQAPDGTFQFDPNGDPAGAYLLSSVSVDSQGKIQWNQIGEWDSHLKPHALSMDDTAIMLLGFPSGPPTSVCRDRCRSGFIEVPEKRKCCWGCRQCAPNEKVLENECVACPSYYWPSEDFTTCQDIVPTTIDLQSPTILVLLALCGVGIFFVLTSLTGMFIYRNHPLIKATGREVSLVTLLGTLLAYVTVFPFLSYPTEASCGICEAMVSLCFTLTYAPTLLKVNRICRIFQAGKKSTRPPRLVRPKEQVLLVVLLTTAQIPQLHGIFCLFQSGFIASCVYNLLLILACCYYAFKTRKVPSNYNESKFIAVSVYSTLVLCLAAVPVYTTATIVLQKVATLCMAVLLNAYLTLVCVYLPKLYAARFVKDVVLLRCSNSSTGDAPTRVHPLHLHSSLGEQSHGLPSVE</sequence>
<keyword evidence="6 10" id="KW-0472">Membrane</keyword>
<dbReference type="Proteomes" id="UP000694845">
    <property type="component" value="Unplaced"/>
</dbReference>
<dbReference type="GeneID" id="110987903"/>
<dbReference type="Pfam" id="PF00003">
    <property type="entry name" value="7tm_3"/>
    <property type="match status" value="1"/>
</dbReference>
<dbReference type="OMA" id="WISAENC"/>
<dbReference type="InterPro" id="IPR017978">
    <property type="entry name" value="GPCR_3_C"/>
</dbReference>
<keyword evidence="5" id="KW-0297">G-protein coupled receptor</keyword>
<evidence type="ECO:0000313" key="14">
    <source>
        <dbReference type="RefSeq" id="XP_022106753.1"/>
    </source>
</evidence>
<evidence type="ECO:0000256" key="2">
    <source>
        <dbReference type="ARBA" id="ARBA00022475"/>
    </source>
</evidence>
<keyword evidence="2" id="KW-1003">Cell membrane</keyword>
<feature type="transmembrane region" description="Helical" evidence="10">
    <location>
        <begin position="619"/>
        <end position="640"/>
    </location>
</feature>
<dbReference type="CDD" id="cd13953">
    <property type="entry name" value="7tm_classC_mGluR-like"/>
    <property type="match status" value="1"/>
</dbReference>
<feature type="chain" id="PRO_5034647174" evidence="11">
    <location>
        <begin position="18"/>
        <end position="818"/>
    </location>
</feature>
<feature type="domain" description="G-protein coupled receptors family 3 profile" evidence="12">
    <location>
        <begin position="549"/>
        <end position="773"/>
    </location>
</feature>
<dbReference type="Gene3D" id="3.40.50.2300">
    <property type="match status" value="2"/>
</dbReference>
<dbReference type="InterPro" id="IPR001828">
    <property type="entry name" value="ANF_lig-bd_rcpt"/>
</dbReference>
<dbReference type="GO" id="GO:0005886">
    <property type="term" value="C:plasma membrane"/>
    <property type="evidence" value="ECO:0007669"/>
    <property type="project" value="UniProtKB-SubCell"/>
</dbReference>
<organism evidence="13 14">
    <name type="scientific">Acanthaster planci</name>
    <name type="common">Crown-of-thorns starfish</name>
    <dbReference type="NCBI Taxonomy" id="133434"/>
    <lineage>
        <taxon>Eukaryota</taxon>
        <taxon>Metazoa</taxon>
        <taxon>Echinodermata</taxon>
        <taxon>Eleutherozoa</taxon>
        <taxon>Asterozoa</taxon>
        <taxon>Asteroidea</taxon>
        <taxon>Valvatacea</taxon>
        <taxon>Valvatida</taxon>
        <taxon>Acanthasteridae</taxon>
        <taxon>Acanthaster</taxon>
    </lineage>
</organism>
<feature type="transmembrane region" description="Helical" evidence="10">
    <location>
        <begin position="718"/>
        <end position="739"/>
    </location>
</feature>
<feature type="transmembrane region" description="Helical" evidence="10">
    <location>
        <begin position="661"/>
        <end position="680"/>
    </location>
</feature>
<keyword evidence="4 10" id="KW-1133">Transmembrane helix</keyword>
<keyword evidence="9" id="KW-0807">Transducer</keyword>
<evidence type="ECO:0000256" key="8">
    <source>
        <dbReference type="ARBA" id="ARBA00023180"/>
    </source>
</evidence>
<protein>
    <submittedName>
        <fullName evidence="14">Metabotropic glutamate receptor 1-like</fullName>
    </submittedName>
</protein>
<dbReference type="GO" id="GO:0004930">
    <property type="term" value="F:G protein-coupled receptor activity"/>
    <property type="evidence" value="ECO:0007669"/>
    <property type="project" value="UniProtKB-KW"/>
</dbReference>